<evidence type="ECO:0000256" key="6">
    <source>
        <dbReference type="ARBA" id="ARBA00023228"/>
    </source>
</evidence>
<dbReference type="GO" id="GO:0005576">
    <property type="term" value="C:extracellular region"/>
    <property type="evidence" value="ECO:0007669"/>
    <property type="project" value="UniProtKB-SubCell"/>
</dbReference>
<dbReference type="OrthoDB" id="10254444at2759"/>
<dbReference type="InterPro" id="IPR017853">
    <property type="entry name" value="GH"/>
</dbReference>
<evidence type="ECO:0000256" key="4">
    <source>
        <dbReference type="ARBA" id="ARBA00022525"/>
    </source>
</evidence>
<dbReference type="GO" id="GO:0012505">
    <property type="term" value="C:endomembrane system"/>
    <property type="evidence" value="ECO:0007669"/>
    <property type="project" value="TreeGrafter"/>
</dbReference>
<dbReference type="Proteomes" id="UP001153636">
    <property type="component" value="Chromosome 3"/>
</dbReference>
<gene>
    <name evidence="10" type="ORF">PSYICH_LOCUS9355</name>
</gene>
<evidence type="ECO:0000313" key="11">
    <source>
        <dbReference type="Proteomes" id="UP001153636"/>
    </source>
</evidence>
<feature type="signal peptide" evidence="8">
    <location>
        <begin position="1"/>
        <end position="23"/>
    </location>
</feature>
<organism evidence="10 11">
    <name type="scientific">Psylliodes chrysocephalus</name>
    <dbReference type="NCBI Taxonomy" id="3402493"/>
    <lineage>
        <taxon>Eukaryota</taxon>
        <taxon>Metazoa</taxon>
        <taxon>Ecdysozoa</taxon>
        <taxon>Arthropoda</taxon>
        <taxon>Hexapoda</taxon>
        <taxon>Insecta</taxon>
        <taxon>Pterygota</taxon>
        <taxon>Neoptera</taxon>
        <taxon>Endopterygota</taxon>
        <taxon>Coleoptera</taxon>
        <taxon>Polyphaga</taxon>
        <taxon>Cucujiformia</taxon>
        <taxon>Chrysomeloidea</taxon>
        <taxon>Chrysomelidae</taxon>
        <taxon>Galerucinae</taxon>
        <taxon>Alticini</taxon>
        <taxon>Psylliodes</taxon>
    </lineage>
</organism>
<keyword evidence="5 8" id="KW-0732">Signal</keyword>
<evidence type="ECO:0000256" key="1">
    <source>
        <dbReference type="ARBA" id="ARBA00004371"/>
    </source>
</evidence>
<dbReference type="EMBL" id="OV651815">
    <property type="protein sequence ID" value="CAH1108406.1"/>
    <property type="molecule type" value="Genomic_DNA"/>
</dbReference>
<comment type="subcellular location">
    <subcellularLocation>
        <location evidence="1">Lysosome</location>
    </subcellularLocation>
    <subcellularLocation>
        <location evidence="2">Secreted</location>
    </subcellularLocation>
</comment>
<evidence type="ECO:0000259" key="9">
    <source>
        <dbReference type="PROSITE" id="PS51910"/>
    </source>
</evidence>
<protein>
    <recommendedName>
        <fullName evidence="7">Chitinase domain-containing protein 1</fullName>
    </recommendedName>
</protein>
<evidence type="ECO:0000256" key="2">
    <source>
        <dbReference type="ARBA" id="ARBA00004613"/>
    </source>
</evidence>
<reference evidence="10" key="1">
    <citation type="submission" date="2022-01" db="EMBL/GenBank/DDBJ databases">
        <authorList>
            <person name="King R."/>
        </authorList>
    </citation>
    <scope>NUCLEOTIDE SEQUENCE</scope>
</reference>
<evidence type="ECO:0000256" key="5">
    <source>
        <dbReference type="ARBA" id="ARBA00022729"/>
    </source>
</evidence>
<accession>A0A9P0CUF0</accession>
<comment type="similarity">
    <text evidence="3">Belongs to the glycosyl hydrolase 18 family.</text>
</comment>
<dbReference type="PANTHER" id="PTHR46066:SF2">
    <property type="entry name" value="CHITINASE DOMAIN-CONTAINING PROTEIN 1"/>
    <property type="match status" value="1"/>
</dbReference>
<dbReference type="GO" id="GO:0008061">
    <property type="term" value="F:chitin binding"/>
    <property type="evidence" value="ECO:0007669"/>
    <property type="project" value="InterPro"/>
</dbReference>
<feature type="domain" description="GH18" evidence="9">
    <location>
        <begin position="92"/>
        <end position="403"/>
    </location>
</feature>
<sequence length="403" mass="46770">MRIKLNNLFYINIILLCLPTAELTLSRKSPKSKEKDKEIKNNITGTDNKVRLGPQNYNVFNKNLVSENPTSQEILTNHKGFYKEVDDFNFPGMVLGYVTPWNNHGYDIAKIFGNKFTHISPVWLQIKRTGFEKYEISGTHDVDKDWMTTVKNAGRERKLKIVPRVLFEGWTGQDYTYLLSNKEEMQALIKSFIQTAKKYNFNGYVFEVWTQLVQVLKFDVLVNFIKELCDSLNIEGLDCILVIPPKRGQEELFTDEHFDALYDHVTAFSLMTYDFSNPRAPGPNAPYSWVEDCISSLSSESSKRWKILTGLNFYGNDYHQSGGGPIVMNEYTERLKMFNGVLQYDPDTAEHFFEYKDKNGKKHVVFYPTLHSINHRLELFKNLNTGVAIWELGQGLDYFYDLL</sequence>
<dbReference type="Gene3D" id="3.10.50.10">
    <property type="match status" value="1"/>
</dbReference>
<dbReference type="AlphaFoldDB" id="A0A9P0CUF0"/>
<evidence type="ECO:0000256" key="3">
    <source>
        <dbReference type="ARBA" id="ARBA00009336"/>
    </source>
</evidence>
<dbReference type="SUPFAM" id="SSF51445">
    <property type="entry name" value="(Trans)glycosidases"/>
    <property type="match status" value="1"/>
</dbReference>
<dbReference type="Gene3D" id="3.20.20.80">
    <property type="entry name" value="Glycosidases"/>
    <property type="match status" value="1"/>
</dbReference>
<evidence type="ECO:0000256" key="8">
    <source>
        <dbReference type="SAM" id="SignalP"/>
    </source>
</evidence>
<keyword evidence="6" id="KW-0458">Lysosome</keyword>
<evidence type="ECO:0000313" key="10">
    <source>
        <dbReference type="EMBL" id="CAH1108406.1"/>
    </source>
</evidence>
<dbReference type="CDD" id="cd02876">
    <property type="entry name" value="GH18_SI-CLP"/>
    <property type="match status" value="1"/>
</dbReference>
<dbReference type="FunFam" id="3.10.50.10:FF:000002">
    <property type="entry name" value="Chitinase domain-containing protein 1"/>
    <property type="match status" value="1"/>
</dbReference>
<dbReference type="GO" id="GO:0005975">
    <property type="term" value="P:carbohydrate metabolic process"/>
    <property type="evidence" value="ECO:0007669"/>
    <property type="project" value="InterPro"/>
</dbReference>
<dbReference type="InterPro" id="IPR011583">
    <property type="entry name" value="Chitinase_II/V-like_cat"/>
</dbReference>
<dbReference type="InterPro" id="IPR029070">
    <property type="entry name" value="Chitinase_insertion_sf"/>
</dbReference>
<dbReference type="SMART" id="SM00636">
    <property type="entry name" value="Glyco_18"/>
    <property type="match status" value="1"/>
</dbReference>
<dbReference type="PANTHER" id="PTHR46066">
    <property type="entry name" value="CHITINASE DOMAIN-CONTAINING PROTEIN 1 FAMILY MEMBER"/>
    <property type="match status" value="1"/>
</dbReference>
<evidence type="ECO:0000256" key="7">
    <source>
        <dbReference type="ARBA" id="ARBA00040976"/>
    </source>
</evidence>
<dbReference type="InterPro" id="IPR001223">
    <property type="entry name" value="Glyco_hydro18_cat"/>
</dbReference>
<dbReference type="FunFam" id="3.20.20.80:FF:000028">
    <property type="entry name" value="Chitinase domain-containing protein 1"/>
    <property type="match status" value="1"/>
</dbReference>
<proteinExistence type="inferred from homology"/>
<feature type="chain" id="PRO_5040441346" description="Chitinase domain-containing protein 1" evidence="8">
    <location>
        <begin position="24"/>
        <end position="403"/>
    </location>
</feature>
<dbReference type="GO" id="GO:0005764">
    <property type="term" value="C:lysosome"/>
    <property type="evidence" value="ECO:0007669"/>
    <property type="project" value="UniProtKB-SubCell"/>
</dbReference>
<keyword evidence="4" id="KW-0964">Secreted</keyword>
<name>A0A9P0CUF0_9CUCU</name>
<dbReference type="GO" id="GO:0070492">
    <property type="term" value="F:oligosaccharide binding"/>
    <property type="evidence" value="ECO:0007669"/>
    <property type="project" value="TreeGrafter"/>
</dbReference>
<dbReference type="PROSITE" id="PS51910">
    <property type="entry name" value="GH18_2"/>
    <property type="match status" value="1"/>
</dbReference>
<keyword evidence="11" id="KW-1185">Reference proteome</keyword>
<dbReference type="Pfam" id="PF00704">
    <property type="entry name" value="Glyco_hydro_18"/>
    <property type="match status" value="1"/>
</dbReference>